<feature type="compositionally biased region" description="Basic and acidic residues" evidence="1">
    <location>
        <begin position="55"/>
        <end position="67"/>
    </location>
</feature>
<evidence type="ECO:0000313" key="4">
    <source>
        <dbReference type="EMBL" id="KAK8777193.1"/>
    </source>
</evidence>
<gene>
    <name evidence="3" type="ORF">V5799_005937</name>
    <name evidence="4" type="ORF">V5799_029458</name>
</gene>
<keyword evidence="2" id="KW-1133">Transmembrane helix</keyword>
<proteinExistence type="predicted"/>
<feature type="region of interest" description="Disordered" evidence="1">
    <location>
        <begin position="37"/>
        <end position="102"/>
    </location>
</feature>
<dbReference type="Proteomes" id="UP001321473">
    <property type="component" value="Unassembled WGS sequence"/>
</dbReference>
<reference evidence="4" key="2">
    <citation type="submission" date="2023-03" db="EMBL/GenBank/DDBJ databases">
        <authorList>
            <person name="Thuy-Boun P."/>
        </authorList>
    </citation>
    <scope>NUCLEOTIDE SEQUENCE</scope>
    <source>
        <strain evidence="4">F_SG_1</strain>
        <tissue evidence="4">Salivary glands</tissue>
    </source>
</reference>
<evidence type="ECO:0000256" key="1">
    <source>
        <dbReference type="SAM" id="MobiDB-lite"/>
    </source>
</evidence>
<comment type="caution">
    <text evidence="4">The sequence shown here is derived from an EMBL/GenBank/DDBJ whole genome shotgun (WGS) entry which is preliminary data.</text>
</comment>
<feature type="compositionally biased region" description="Polar residues" evidence="1">
    <location>
        <begin position="227"/>
        <end position="255"/>
    </location>
</feature>
<reference evidence="4" key="3">
    <citation type="submission" date="2024-02" db="EMBL/GenBank/DDBJ databases">
        <authorList>
            <person name="Mcdaniel E.A."/>
            <person name="Celebi F.M."/>
            <person name="Reiter T."/>
            <person name="Weiss E.C."/>
            <person name="Chou S."/>
        </authorList>
    </citation>
    <scope>NUCLEOTIDE SEQUENCE</scope>
    <source>
        <strain evidence="4">F_SG_1</strain>
        <tissue evidence="4">Salivary glands</tissue>
    </source>
</reference>
<organism evidence="4 5">
    <name type="scientific">Amblyomma americanum</name>
    <name type="common">Lone star tick</name>
    <dbReference type="NCBI Taxonomy" id="6943"/>
    <lineage>
        <taxon>Eukaryota</taxon>
        <taxon>Metazoa</taxon>
        <taxon>Ecdysozoa</taxon>
        <taxon>Arthropoda</taxon>
        <taxon>Chelicerata</taxon>
        <taxon>Arachnida</taxon>
        <taxon>Acari</taxon>
        <taxon>Parasitiformes</taxon>
        <taxon>Ixodida</taxon>
        <taxon>Ixodoidea</taxon>
        <taxon>Ixodidae</taxon>
        <taxon>Amblyomminae</taxon>
        <taxon>Amblyomma</taxon>
    </lineage>
</organism>
<evidence type="ECO:0008006" key="6">
    <source>
        <dbReference type="Google" id="ProtNLM"/>
    </source>
</evidence>
<name>A0AAQ4ERP8_AMBAM</name>
<feature type="compositionally biased region" description="Low complexity" evidence="1">
    <location>
        <begin position="205"/>
        <end position="226"/>
    </location>
</feature>
<accession>A0AAQ4ERP8</accession>
<feature type="transmembrane region" description="Helical" evidence="2">
    <location>
        <begin position="107"/>
        <end position="130"/>
    </location>
</feature>
<sequence length="278" mass="30207">MASPRFVAASFQAQSRRISIQLANLGRRLAYSVSASWSQLQQEPSGSQSVYRSTESFERREERRGPDTRTPGDTSSSCAAEAPHAISGGSSSKSSQKRHRRRTVTGYARHAALVIVFLMICVALAVLIAYRMTFGSEEVFATTHGVRQEAYPNIVVPNLREATESLSEFEKWIRDLLDKVEQTPRNFTVPEDTYEEATPEASSDAANETTSIASTEEASSTTFEETLMTTGNETVNGSSDAANETTSIASTEEASNTTFEETLMTTGNETVNGSAVTA</sequence>
<keyword evidence="5" id="KW-1185">Reference proteome</keyword>
<feature type="region of interest" description="Disordered" evidence="1">
    <location>
        <begin position="191"/>
        <end position="255"/>
    </location>
</feature>
<evidence type="ECO:0000256" key="2">
    <source>
        <dbReference type="SAM" id="Phobius"/>
    </source>
</evidence>
<protein>
    <recommendedName>
        <fullName evidence="6">Transmembrane protein</fullName>
    </recommendedName>
</protein>
<evidence type="ECO:0000313" key="3">
    <source>
        <dbReference type="EMBL" id="KAK8767278.1"/>
    </source>
</evidence>
<dbReference type="EMBL" id="JARKHS020025607">
    <property type="protein sequence ID" value="KAK8767278.1"/>
    <property type="molecule type" value="Genomic_DNA"/>
</dbReference>
<keyword evidence="2" id="KW-0472">Membrane</keyword>
<reference evidence="4 5" key="1">
    <citation type="journal article" date="2023" name="Arcadia Sci">
        <title>De novo assembly of a long-read Amblyomma americanum tick genome.</title>
        <authorList>
            <person name="Chou S."/>
            <person name="Poskanzer K.E."/>
            <person name="Rollins M."/>
            <person name="Thuy-Boun P.S."/>
        </authorList>
    </citation>
    <scope>NUCLEOTIDE SEQUENCE [LARGE SCALE GENOMIC DNA]</scope>
    <source>
        <strain evidence="4">F_SG_1</strain>
        <tissue evidence="4">Salivary glands</tissue>
    </source>
</reference>
<feature type="compositionally biased region" description="Polar residues" evidence="1">
    <location>
        <begin position="37"/>
        <end position="54"/>
    </location>
</feature>
<dbReference type="EMBL" id="JARKHS020012107">
    <property type="protein sequence ID" value="KAK8777193.1"/>
    <property type="molecule type" value="Genomic_DNA"/>
</dbReference>
<dbReference type="AlphaFoldDB" id="A0AAQ4ERP8"/>
<keyword evidence="2" id="KW-0812">Transmembrane</keyword>
<evidence type="ECO:0000313" key="5">
    <source>
        <dbReference type="Proteomes" id="UP001321473"/>
    </source>
</evidence>